<dbReference type="GeneID" id="41701808"/>
<feature type="compositionally biased region" description="Low complexity" evidence="1">
    <location>
        <begin position="1"/>
        <end position="23"/>
    </location>
</feature>
<feature type="transmembrane region" description="Helical" evidence="2">
    <location>
        <begin position="49"/>
        <end position="70"/>
    </location>
</feature>
<evidence type="ECO:0000313" key="4">
    <source>
        <dbReference type="Proteomes" id="UP000290737"/>
    </source>
</evidence>
<dbReference type="KEGG" id="vg:41701808"/>
<sequence length="187" mass="20581">MSNNNNNNNNTNNSLNNNNGNTLEYSQQSKPNNNTHITHSHKNELSCVLFSKIILVIILIVLVIFVISIITSNSMPSIYVVEKKITLQNANTKSYDATDSSNPDGNTSLLELSSESAAASSSSSTTTQPQQTTNVEQIQSLLDTRNSTDHDEPLTSPTPKRQSYRSKRSLNDSKSLLMDQKYPSTGD</sequence>
<feature type="region of interest" description="Disordered" evidence="1">
    <location>
        <begin position="93"/>
        <end position="187"/>
    </location>
</feature>
<dbReference type="RefSeq" id="YP_009551791.1">
    <property type="nucleotide sequence ID" value="NC_040536.1"/>
</dbReference>
<proteinExistence type="predicted"/>
<feature type="compositionally biased region" description="Polar residues" evidence="1">
    <location>
        <begin position="24"/>
        <end position="37"/>
    </location>
</feature>
<feature type="compositionally biased region" description="Low complexity" evidence="1">
    <location>
        <begin position="107"/>
        <end position="127"/>
    </location>
</feature>
<keyword evidence="2" id="KW-0812">Transmembrane</keyword>
<reference evidence="3" key="1">
    <citation type="journal article" date="2021" name="Virus">
        <title>The discovery, distribution and diversity of DNA viruses associated with Drosophila melanogaster in Europe.</title>
        <authorList>
            <person name="Wallace M.A."/>
            <person name="Coffman K.A."/>
            <person name="Gilbert C."/>
            <person name="Ravindran S."/>
            <person name="Albery G.F."/>
            <person name="Abbott J."/>
            <person name="Argyridou E."/>
            <person name="Bellosta P."/>
            <person name="Betancourt A.J."/>
            <person name="Colinet H."/>
            <person name="Eric K."/>
            <person name="Glaser-Schmitt A."/>
            <person name="Grath S."/>
            <person name="Jelic M."/>
            <person name="Kankare M."/>
            <person name="Kozeretska I."/>
            <person name="Loeschcke V."/>
            <person name="Montchamp-Moreau C."/>
            <person name="Ometto L."/>
            <person name="Onder B.S."/>
            <person name="Orengo D.J."/>
            <person name="Parsch J."/>
            <person name="Pascual M."/>
            <person name="Patenkovic A."/>
            <person name="Puerma E."/>
            <person name="Ritchie M.G."/>
            <person name="Rota-Stabelli O."/>
            <person name="Schou M.F."/>
            <person name="Serga S.V."/>
            <person name="Stamenkovic-Radak M."/>
            <person name="Tanaskovic M."/>
            <person name="Veselinovic M.S."/>
            <person name="Vieira J."/>
            <person name="Vieira C.P."/>
            <person name="Kapun M."/>
            <person name="Flatt T."/>
            <person name="Gonzalez J."/>
            <person name="Staubach F."/>
            <person name="Obbard D.J."/>
        </authorList>
    </citation>
    <scope>NUCLEOTIDE SEQUENCE</scope>
    <source>
        <strain evidence="3">SRR3939042_Esparto_2012</strain>
    </source>
</reference>
<organism evidence="3">
    <name type="scientific">Esparto virus</name>
    <dbReference type="NCBI Taxonomy" id="2072209"/>
    <lineage>
        <taxon>Viruses</taxon>
        <taxon>Viruses incertae sedis</taxon>
        <taxon>Naldaviricetes</taxon>
        <taxon>Lefavirales</taxon>
        <taxon>Nudiviridae</taxon>
        <taxon>Alphanudivirus</taxon>
        <taxon>Alphanudivirus tertidromelanogasteris</taxon>
    </lineage>
</organism>
<evidence type="ECO:0000256" key="1">
    <source>
        <dbReference type="SAM" id="MobiDB-lite"/>
    </source>
</evidence>
<dbReference type="EMBL" id="KY608910">
    <property type="protein sequence ID" value="AUQ44013.1"/>
    <property type="molecule type" value="Genomic_DNA"/>
</dbReference>
<feature type="region of interest" description="Disordered" evidence="1">
    <location>
        <begin position="1"/>
        <end position="37"/>
    </location>
</feature>
<evidence type="ECO:0000313" key="3">
    <source>
        <dbReference type="EMBL" id="AUQ44013.1"/>
    </source>
</evidence>
<name>A0A2I7G307_9VIRU</name>
<protein>
    <submittedName>
        <fullName evidence="3">Uncharacterized protein</fullName>
    </submittedName>
</protein>
<feature type="compositionally biased region" description="Polar residues" evidence="1">
    <location>
        <begin position="128"/>
        <end position="145"/>
    </location>
</feature>
<keyword evidence="2" id="KW-0472">Membrane</keyword>
<keyword evidence="4" id="KW-1185">Reference proteome</keyword>
<evidence type="ECO:0000256" key="2">
    <source>
        <dbReference type="SAM" id="Phobius"/>
    </source>
</evidence>
<feature type="compositionally biased region" description="Polar residues" evidence="1">
    <location>
        <begin position="93"/>
        <end position="106"/>
    </location>
</feature>
<accession>A0A2I7G307</accession>
<keyword evidence="2" id="KW-1133">Transmembrane helix</keyword>
<dbReference type="Proteomes" id="UP000290737">
    <property type="component" value="Genome"/>
</dbReference>